<dbReference type="NCBIfam" id="TIGR00099">
    <property type="entry name" value="Cof-subfamily"/>
    <property type="match status" value="1"/>
</dbReference>
<protein>
    <submittedName>
        <fullName evidence="1">Hydrolase (HAD superfamily)</fullName>
    </submittedName>
</protein>
<dbReference type="PROSITE" id="PS01229">
    <property type="entry name" value="COF_2"/>
    <property type="match status" value="1"/>
</dbReference>
<dbReference type="GO" id="GO:0005829">
    <property type="term" value="C:cytosol"/>
    <property type="evidence" value="ECO:0007669"/>
    <property type="project" value="TreeGrafter"/>
</dbReference>
<dbReference type="PANTHER" id="PTHR10000">
    <property type="entry name" value="PHOSPHOSERINE PHOSPHATASE"/>
    <property type="match status" value="1"/>
</dbReference>
<dbReference type="PANTHER" id="PTHR10000:SF8">
    <property type="entry name" value="HAD SUPERFAMILY HYDROLASE-LIKE, TYPE 3"/>
    <property type="match status" value="1"/>
</dbReference>
<dbReference type="InterPro" id="IPR000150">
    <property type="entry name" value="Cof"/>
</dbReference>
<keyword evidence="1" id="KW-0378">Hydrolase</keyword>
<dbReference type="PATRIC" id="fig|148814.8.peg.213"/>
<reference evidence="1 2" key="1">
    <citation type="journal article" date="2015" name="Genome Biol. Evol.">
        <title>Functionally Structured Genomes in Lactobacillus kunkeei Colonizing the Honey Crop and Food Products of Honeybees and Stingless Bees.</title>
        <authorList>
            <person name="Tamarit D."/>
            <person name="Ellegaard K.M."/>
            <person name="Wikander J."/>
            <person name="Olofsson T."/>
            <person name="Vasquez A."/>
            <person name="Andersson S.G."/>
        </authorList>
    </citation>
    <scope>NUCLEOTIDE SEQUENCE [LARGE SCALE GENOMIC DNA]</scope>
    <source>
        <strain evidence="1 2">LAko</strain>
    </source>
</reference>
<dbReference type="SFLD" id="SFLDG01140">
    <property type="entry name" value="C2.B:_Phosphomannomutase_and_P"/>
    <property type="match status" value="1"/>
</dbReference>
<accession>A0A0M9DE01</accession>
<dbReference type="SFLD" id="SFLDG01144">
    <property type="entry name" value="C2.B.4:_PGP_Like"/>
    <property type="match status" value="1"/>
</dbReference>
<sequence>MIKMIALDLDNTLLNSAKEISDENVSTLQKLHKKGIAVVLCTGRPINAVWPYVKQLGLTEENDYTITFNGGMVIRNHDQKVLNQKGLTLDDFSLIHQYALDNDLPLDILDFEKVYELTDLVKSTYKEVLNSPLEFVPKDFKELEDKPYSKAIMSEQIATLDNARANFPAEITDHYKIVRSQPKIMEFLPLNMSKAYGLNILLKHLEMDFSNLMAFGDAENDYEMIEAANVGVAMGNASDEIKAIATDVTIDHDDDGVAVFLHKYFNE</sequence>
<dbReference type="SFLD" id="SFLDS00003">
    <property type="entry name" value="Haloacid_Dehalogenase"/>
    <property type="match status" value="1"/>
</dbReference>
<evidence type="ECO:0000313" key="2">
    <source>
        <dbReference type="Proteomes" id="UP000037778"/>
    </source>
</evidence>
<comment type="caution">
    <text evidence="1">The sequence shown here is derived from an EMBL/GenBank/DDBJ whole genome shotgun (WGS) entry which is preliminary data.</text>
</comment>
<dbReference type="RefSeq" id="WP_053791417.1">
    <property type="nucleotide sequence ID" value="NZ_JXCY01000002.1"/>
</dbReference>
<dbReference type="SUPFAM" id="SSF56784">
    <property type="entry name" value="HAD-like"/>
    <property type="match status" value="1"/>
</dbReference>
<organism evidence="1 2">
    <name type="scientific">Apilactobacillus kunkeei</name>
    <dbReference type="NCBI Taxonomy" id="148814"/>
    <lineage>
        <taxon>Bacteria</taxon>
        <taxon>Bacillati</taxon>
        <taxon>Bacillota</taxon>
        <taxon>Bacilli</taxon>
        <taxon>Lactobacillales</taxon>
        <taxon>Lactobacillaceae</taxon>
        <taxon>Apilactobacillus</taxon>
    </lineage>
</organism>
<proteinExistence type="predicted"/>
<dbReference type="InterPro" id="IPR023214">
    <property type="entry name" value="HAD_sf"/>
</dbReference>
<gene>
    <name evidence="1" type="ORF">RZ71_10190</name>
</gene>
<dbReference type="NCBIfam" id="TIGR01484">
    <property type="entry name" value="HAD-SF-IIB"/>
    <property type="match status" value="1"/>
</dbReference>
<name>A0A0M9DE01_9LACO</name>
<dbReference type="InterPro" id="IPR036412">
    <property type="entry name" value="HAD-like_sf"/>
</dbReference>
<dbReference type="Pfam" id="PF08282">
    <property type="entry name" value="Hydrolase_3"/>
    <property type="match status" value="1"/>
</dbReference>
<keyword evidence="2" id="KW-1185">Reference proteome</keyword>
<dbReference type="Gene3D" id="3.40.50.1000">
    <property type="entry name" value="HAD superfamily/HAD-like"/>
    <property type="match status" value="1"/>
</dbReference>
<dbReference type="AlphaFoldDB" id="A0A0M9DE01"/>
<dbReference type="CDD" id="cd07516">
    <property type="entry name" value="HAD_Pase"/>
    <property type="match status" value="1"/>
</dbReference>
<evidence type="ECO:0000313" key="1">
    <source>
        <dbReference type="EMBL" id="KOY77110.1"/>
    </source>
</evidence>
<dbReference type="Proteomes" id="UP000037778">
    <property type="component" value="Unassembled WGS sequence"/>
</dbReference>
<dbReference type="GO" id="GO:0000287">
    <property type="term" value="F:magnesium ion binding"/>
    <property type="evidence" value="ECO:0007669"/>
    <property type="project" value="TreeGrafter"/>
</dbReference>
<dbReference type="InterPro" id="IPR006379">
    <property type="entry name" value="HAD-SF_hydro_IIB"/>
</dbReference>
<dbReference type="EMBL" id="JXCY01000002">
    <property type="protein sequence ID" value="KOY77110.1"/>
    <property type="molecule type" value="Genomic_DNA"/>
</dbReference>
<dbReference type="Gene3D" id="3.30.1240.10">
    <property type="match status" value="1"/>
</dbReference>
<dbReference type="GO" id="GO:0016791">
    <property type="term" value="F:phosphatase activity"/>
    <property type="evidence" value="ECO:0007669"/>
    <property type="project" value="TreeGrafter"/>
</dbReference>